<dbReference type="EMBL" id="JBBPBN010000022">
    <property type="protein sequence ID" value="KAK9012252.1"/>
    <property type="molecule type" value="Genomic_DNA"/>
</dbReference>
<protein>
    <submittedName>
        <fullName evidence="1">Uncharacterized protein</fullName>
    </submittedName>
</protein>
<evidence type="ECO:0000313" key="1">
    <source>
        <dbReference type="EMBL" id="KAK9012252.1"/>
    </source>
</evidence>
<dbReference type="Proteomes" id="UP001396334">
    <property type="component" value="Unassembled WGS sequence"/>
</dbReference>
<comment type="caution">
    <text evidence="1">The sequence shown here is derived from an EMBL/GenBank/DDBJ whole genome shotgun (WGS) entry which is preliminary data.</text>
</comment>
<evidence type="ECO:0000313" key="2">
    <source>
        <dbReference type="Proteomes" id="UP001396334"/>
    </source>
</evidence>
<keyword evidence="2" id="KW-1185">Reference proteome</keyword>
<proteinExistence type="predicted"/>
<gene>
    <name evidence="1" type="ORF">V6N11_040315</name>
</gene>
<accession>A0ABR2RH35</accession>
<reference evidence="1 2" key="1">
    <citation type="journal article" date="2024" name="G3 (Bethesda)">
        <title>Genome assembly of Hibiscus sabdariffa L. provides insights into metabolisms of medicinal natural products.</title>
        <authorList>
            <person name="Kim T."/>
        </authorList>
    </citation>
    <scope>NUCLEOTIDE SEQUENCE [LARGE SCALE GENOMIC DNA]</scope>
    <source>
        <strain evidence="1">TK-2024</strain>
        <tissue evidence="1">Old leaves</tissue>
    </source>
</reference>
<sequence>MDLTGNASQVEVVVSPHGHRPKARGVLLAVAMEETTKLLLFCLARASGSCLVPCLKCQGSTSTKGSVGCFYSETSYYFDIGAGFLNAFN</sequence>
<name>A0ABR2RH35_9ROSI</name>
<organism evidence="1 2">
    <name type="scientific">Hibiscus sabdariffa</name>
    <name type="common">roselle</name>
    <dbReference type="NCBI Taxonomy" id="183260"/>
    <lineage>
        <taxon>Eukaryota</taxon>
        <taxon>Viridiplantae</taxon>
        <taxon>Streptophyta</taxon>
        <taxon>Embryophyta</taxon>
        <taxon>Tracheophyta</taxon>
        <taxon>Spermatophyta</taxon>
        <taxon>Magnoliopsida</taxon>
        <taxon>eudicotyledons</taxon>
        <taxon>Gunneridae</taxon>
        <taxon>Pentapetalae</taxon>
        <taxon>rosids</taxon>
        <taxon>malvids</taxon>
        <taxon>Malvales</taxon>
        <taxon>Malvaceae</taxon>
        <taxon>Malvoideae</taxon>
        <taxon>Hibiscus</taxon>
    </lineage>
</organism>